<organism evidence="2 3">
    <name type="scientific">Calocera viscosa (strain TUFC12733)</name>
    <dbReference type="NCBI Taxonomy" id="1330018"/>
    <lineage>
        <taxon>Eukaryota</taxon>
        <taxon>Fungi</taxon>
        <taxon>Dikarya</taxon>
        <taxon>Basidiomycota</taxon>
        <taxon>Agaricomycotina</taxon>
        <taxon>Dacrymycetes</taxon>
        <taxon>Dacrymycetales</taxon>
        <taxon>Dacrymycetaceae</taxon>
        <taxon>Calocera</taxon>
    </lineage>
</organism>
<dbReference type="GO" id="GO:0005975">
    <property type="term" value="P:carbohydrate metabolic process"/>
    <property type="evidence" value="ECO:0007669"/>
    <property type="project" value="InterPro"/>
</dbReference>
<dbReference type="SUPFAM" id="SSF158745">
    <property type="entry name" value="LanC-like"/>
    <property type="match status" value="1"/>
</dbReference>
<dbReference type="EMBL" id="KV417268">
    <property type="protein sequence ID" value="KZP00923.1"/>
    <property type="molecule type" value="Genomic_DNA"/>
</dbReference>
<dbReference type="SMART" id="SM01260">
    <property type="entry name" value="LANC_like"/>
    <property type="match status" value="1"/>
</dbReference>
<dbReference type="InterPro" id="IPR007822">
    <property type="entry name" value="LANC-like"/>
</dbReference>
<keyword evidence="1" id="KW-0479">Metal-binding</keyword>
<dbReference type="Gene3D" id="1.50.10.10">
    <property type="match status" value="1"/>
</dbReference>
<feature type="binding site" evidence="1">
    <location>
        <position position="392"/>
    </location>
    <ligand>
        <name>Zn(2+)</name>
        <dbReference type="ChEBI" id="CHEBI:29105"/>
    </ligand>
</feature>
<evidence type="ECO:0000313" key="2">
    <source>
        <dbReference type="EMBL" id="KZP00923.1"/>
    </source>
</evidence>
<reference evidence="2 3" key="1">
    <citation type="journal article" date="2016" name="Mol. Biol. Evol.">
        <title>Comparative Genomics of Early-Diverging Mushroom-Forming Fungi Provides Insights into the Origins of Lignocellulose Decay Capabilities.</title>
        <authorList>
            <person name="Nagy L.G."/>
            <person name="Riley R."/>
            <person name="Tritt A."/>
            <person name="Adam C."/>
            <person name="Daum C."/>
            <person name="Floudas D."/>
            <person name="Sun H."/>
            <person name="Yadav J.S."/>
            <person name="Pangilinan J."/>
            <person name="Larsson K.H."/>
            <person name="Matsuura K."/>
            <person name="Barry K."/>
            <person name="Labutti K."/>
            <person name="Kuo R."/>
            <person name="Ohm R.A."/>
            <person name="Bhattacharya S.S."/>
            <person name="Shirouzu T."/>
            <person name="Yoshinaga Y."/>
            <person name="Martin F.M."/>
            <person name="Grigoriev I.V."/>
            <person name="Hibbett D.S."/>
        </authorList>
    </citation>
    <scope>NUCLEOTIDE SEQUENCE [LARGE SCALE GENOMIC DNA]</scope>
    <source>
        <strain evidence="2 3">TUFC12733</strain>
    </source>
</reference>
<sequence>MAPSSERYVPNTLSYNYDANSIDCIKRQLESALLTALSVIPQHQPESNRIARPRLYTGAVGHSVLYLRLYLQAASGAIDLPPAVASALPRLVKDTLEPCLTYPVGAIARAASDDPEQRRTAVSFGKVGALDTPVGPALIELTRQLVLGHQADDDEDLWETALRVLKGGYDACGEMNLEEFEAGDMVEILYGTCGYLYALLGLRAVLDGGMGEDRAKDASLTRLTSDAGMGALVDNVIRSGASGAMYFQSVLKYGMKGPPLMWRSLHEKYYLGGIHGIAGILLVLLQCPPSIITVSSHLYSHILPTIDWLLTLQKPGNTPSSITPGRQPSYRYCQFCHGAPGTALMLLALRDRVPEAMDERDQMGRWRADKLREALDCIWREGIVRKGIGLCHGIAGNAMPFLLQAVWDLKKGNVSSESLGKALALLSLSATLPPMPPSASCPSDVPPPSLFRTPDNPYSLFEGLAGAACVWADALALLQDLEERNAEVGGRMIGFPMVGGLRVRWPL</sequence>
<protein>
    <recommendedName>
        <fullName evidence="4">Lanthionine synthetase C family protein</fullName>
    </recommendedName>
</protein>
<dbReference type="PANTHER" id="PTHR12736:SF7">
    <property type="entry name" value="LANC-LIKE PROTEIN 3"/>
    <property type="match status" value="1"/>
</dbReference>
<dbReference type="OrthoDB" id="10257263at2759"/>
<dbReference type="GO" id="GO:0046872">
    <property type="term" value="F:metal ion binding"/>
    <property type="evidence" value="ECO:0007669"/>
    <property type="project" value="UniProtKB-KW"/>
</dbReference>
<accession>A0A167RHT8</accession>
<evidence type="ECO:0000313" key="3">
    <source>
        <dbReference type="Proteomes" id="UP000076738"/>
    </source>
</evidence>
<dbReference type="Pfam" id="PF05147">
    <property type="entry name" value="LANC_like"/>
    <property type="match status" value="1"/>
</dbReference>
<dbReference type="GO" id="GO:0005886">
    <property type="term" value="C:plasma membrane"/>
    <property type="evidence" value="ECO:0007669"/>
    <property type="project" value="TreeGrafter"/>
</dbReference>
<keyword evidence="1" id="KW-0862">Zinc</keyword>
<keyword evidence="3" id="KW-1185">Reference proteome</keyword>
<gene>
    <name evidence="2" type="ORF">CALVIDRAFT_560227</name>
</gene>
<dbReference type="PRINTS" id="PR01950">
    <property type="entry name" value="LANCSUPER"/>
</dbReference>
<dbReference type="PANTHER" id="PTHR12736">
    <property type="entry name" value="LANC-LIKE PROTEIN"/>
    <property type="match status" value="1"/>
</dbReference>
<evidence type="ECO:0000256" key="1">
    <source>
        <dbReference type="PIRSR" id="PIRSR607822-1"/>
    </source>
</evidence>
<feature type="binding site" evidence="1">
    <location>
        <position position="391"/>
    </location>
    <ligand>
        <name>Zn(2+)</name>
        <dbReference type="ChEBI" id="CHEBI:29105"/>
    </ligand>
</feature>
<proteinExistence type="predicted"/>
<name>A0A167RHT8_CALVF</name>
<evidence type="ECO:0008006" key="4">
    <source>
        <dbReference type="Google" id="ProtNLM"/>
    </source>
</evidence>
<dbReference type="InterPro" id="IPR012341">
    <property type="entry name" value="6hp_glycosidase-like_sf"/>
</dbReference>
<dbReference type="Proteomes" id="UP000076738">
    <property type="component" value="Unassembled WGS sequence"/>
</dbReference>
<feature type="binding site" evidence="1">
    <location>
        <position position="336"/>
    </location>
    <ligand>
        <name>Zn(2+)</name>
        <dbReference type="ChEBI" id="CHEBI:29105"/>
    </ligand>
</feature>
<dbReference type="GO" id="GO:0031179">
    <property type="term" value="P:peptide modification"/>
    <property type="evidence" value="ECO:0007669"/>
    <property type="project" value="InterPro"/>
</dbReference>
<dbReference type="CDD" id="cd04794">
    <property type="entry name" value="euk_LANCL"/>
    <property type="match status" value="1"/>
</dbReference>
<dbReference type="AlphaFoldDB" id="A0A167RHT8"/>